<name>A0A8H6FB55_9LECA</name>
<sequence>MSNAPVPIEPAFDPMYNRGHTVFSTQDRDSNGRPTRKKLWVWESEYVKSRTWGSDDGVFERWAR</sequence>
<keyword evidence="3" id="KW-1185">Reference proteome</keyword>
<dbReference type="Proteomes" id="UP000593566">
    <property type="component" value="Unassembled WGS sequence"/>
</dbReference>
<dbReference type="GeneID" id="59330297"/>
<comment type="caution">
    <text evidence="2">The sequence shown here is derived from an EMBL/GenBank/DDBJ whole genome shotgun (WGS) entry which is preliminary data.</text>
</comment>
<evidence type="ECO:0000256" key="1">
    <source>
        <dbReference type="SAM" id="MobiDB-lite"/>
    </source>
</evidence>
<dbReference type="AlphaFoldDB" id="A0A8H6FB55"/>
<gene>
    <name evidence="2" type="ORF">HO133_001883</name>
</gene>
<reference evidence="2 3" key="1">
    <citation type="journal article" date="2020" name="Genomics">
        <title>Complete, high-quality genomes from long-read metagenomic sequencing of two wolf lichen thalli reveals enigmatic genome architecture.</title>
        <authorList>
            <person name="McKenzie S.K."/>
            <person name="Walston R.F."/>
            <person name="Allen J.L."/>
        </authorList>
    </citation>
    <scope>NUCLEOTIDE SEQUENCE [LARGE SCALE GENOMIC DNA]</scope>
    <source>
        <strain evidence="2">WasteWater1</strain>
    </source>
</reference>
<accession>A0A8H6FB55</accession>
<protein>
    <submittedName>
        <fullName evidence="2">Uncharacterized protein</fullName>
    </submittedName>
</protein>
<dbReference type="RefSeq" id="XP_037151350.1">
    <property type="nucleotide sequence ID" value="XM_037292811.1"/>
</dbReference>
<evidence type="ECO:0000313" key="2">
    <source>
        <dbReference type="EMBL" id="KAF6221915.1"/>
    </source>
</evidence>
<feature type="region of interest" description="Disordered" evidence="1">
    <location>
        <begin position="1"/>
        <end position="34"/>
    </location>
</feature>
<evidence type="ECO:0000313" key="3">
    <source>
        <dbReference type="Proteomes" id="UP000593566"/>
    </source>
</evidence>
<dbReference type="EMBL" id="JACCJB010000013">
    <property type="protein sequence ID" value="KAF6221915.1"/>
    <property type="molecule type" value="Genomic_DNA"/>
</dbReference>
<organism evidence="2 3">
    <name type="scientific">Letharia lupina</name>
    <dbReference type="NCBI Taxonomy" id="560253"/>
    <lineage>
        <taxon>Eukaryota</taxon>
        <taxon>Fungi</taxon>
        <taxon>Dikarya</taxon>
        <taxon>Ascomycota</taxon>
        <taxon>Pezizomycotina</taxon>
        <taxon>Lecanoromycetes</taxon>
        <taxon>OSLEUM clade</taxon>
        <taxon>Lecanoromycetidae</taxon>
        <taxon>Lecanorales</taxon>
        <taxon>Lecanorineae</taxon>
        <taxon>Parmeliaceae</taxon>
        <taxon>Letharia</taxon>
    </lineage>
</organism>
<proteinExistence type="predicted"/>